<feature type="transmembrane region" description="Helical" evidence="1">
    <location>
        <begin position="46"/>
        <end position="67"/>
    </location>
</feature>
<keyword evidence="3" id="KW-1185">Reference proteome</keyword>
<dbReference type="PANTHER" id="PTHR37314:SF4">
    <property type="entry name" value="UPF0700 TRANSMEMBRANE PROTEIN YOAK"/>
    <property type="match status" value="1"/>
</dbReference>
<dbReference type="PANTHER" id="PTHR37314">
    <property type="entry name" value="SLR0142 PROTEIN"/>
    <property type="match status" value="1"/>
</dbReference>
<evidence type="ECO:0000313" key="2">
    <source>
        <dbReference type="EMBL" id="TSD62135.1"/>
    </source>
</evidence>
<dbReference type="Pfam" id="PF06912">
    <property type="entry name" value="DUF1275"/>
    <property type="match status" value="1"/>
</dbReference>
<dbReference type="InterPro" id="IPR010699">
    <property type="entry name" value="DUF1275"/>
</dbReference>
<comment type="caution">
    <text evidence="2">The sequence shown here is derived from an EMBL/GenBank/DDBJ whole genome shotgun (WGS) entry which is preliminary data.</text>
</comment>
<dbReference type="AlphaFoldDB" id="A0A554S756"/>
<accession>A0A554S756</accession>
<feature type="transmembrane region" description="Helical" evidence="1">
    <location>
        <begin position="166"/>
        <end position="185"/>
    </location>
</feature>
<dbReference type="EMBL" id="VLNT01000011">
    <property type="protein sequence ID" value="TSD62135.1"/>
    <property type="molecule type" value="Genomic_DNA"/>
</dbReference>
<organism evidence="2 3">
    <name type="scientific">Aeromicrobium piscarium</name>
    <dbReference type="NCBI Taxonomy" id="2590901"/>
    <lineage>
        <taxon>Bacteria</taxon>
        <taxon>Bacillati</taxon>
        <taxon>Actinomycetota</taxon>
        <taxon>Actinomycetes</taxon>
        <taxon>Propionibacteriales</taxon>
        <taxon>Nocardioidaceae</taxon>
        <taxon>Aeromicrobium</taxon>
    </lineage>
</organism>
<feature type="transmembrane region" description="Helical" evidence="1">
    <location>
        <begin position="79"/>
        <end position="102"/>
    </location>
</feature>
<evidence type="ECO:0000256" key="1">
    <source>
        <dbReference type="SAM" id="Phobius"/>
    </source>
</evidence>
<protein>
    <submittedName>
        <fullName evidence="2">DUF1275 domain-containing protein</fullName>
    </submittedName>
</protein>
<reference evidence="2 3" key="1">
    <citation type="submission" date="2019-07" db="EMBL/GenBank/DDBJ databases">
        <authorList>
            <person name="Zhao L.H."/>
        </authorList>
    </citation>
    <scope>NUCLEOTIDE SEQUENCE [LARGE SCALE GENOMIC DNA]</scope>
    <source>
        <strain evidence="2 3">Co35</strain>
    </source>
</reference>
<feature type="transmembrane region" description="Helical" evidence="1">
    <location>
        <begin position="191"/>
        <end position="208"/>
    </location>
</feature>
<name>A0A554S756_9ACTN</name>
<dbReference type="Proteomes" id="UP000316988">
    <property type="component" value="Unassembled WGS sequence"/>
</dbReference>
<keyword evidence="1" id="KW-1133">Transmembrane helix</keyword>
<evidence type="ECO:0000313" key="3">
    <source>
        <dbReference type="Proteomes" id="UP000316988"/>
    </source>
</evidence>
<keyword evidence="1" id="KW-0472">Membrane</keyword>
<sequence>MLALTFSTGVVDAVCYLGLDRVFTANMTGNVVILGMGLAGADGLSVAGPLLALAGFMTGAAVGGRILRSSAATWTSRTTAALCFVALVVASVAIGSATIAAFDAPNRSLALSVTALLGSAMGLQAATARSLAVPDVTTVAVTATVIHLSSDVTSGVAEQGASARRVLAIGLLLAGAAVGALLLHWHLAAGLSLAAATCVVVAAIGVSAHRRLENESVGD</sequence>
<keyword evidence="1" id="KW-0812">Transmembrane</keyword>
<dbReference type="OrthoDB" id="4272751at2"/>
<proteinExistence type="predicted"/>
<gene>
    <name evidence="2" type="ORF">FNM00_13465</name>
</gene>